<proteinExistence type="predicted"/>
<feature type="compositionally biased region" description="Polar residues" evidence="1">
    <location>
        <begin position="377"/>
        <end position="395"/>
    </location>
</feature>
<dbReference type="Proteomes" id="UP000719412">
    <property type="component" value="Unassembled WGS sequence"/>
</dbReference>
<feature type="compositionally biased region" description="Basic and acidic residues" evidence="1">
    <location>
        <begin position="470"/>
        <end position="515"/>
    </location>
</feature>
<feature type="compositionally biased region" description="Low complexity" evidence="1">
    <location>
        <begin position="449"/>
        <end position="469"/>
    </location>
</feature>
<feature type="region of interest" description="Disordered" evidence="1">
    <location>
        <begin position="217"/>
        <end position="252"/>
    </location>
</feature>
<name>A0A8J6L8E0_TENMO</name>
<feature type="domain" description="BRCT" evidence="2">
    <location>
        <begin position="1037"/>
        <end position="1117"/>
    </location>
</feature>
<protein>
    <recommendedName>
        <fullName evidence="2">BRCT domain-containing protein</fullName>
    </recommendedName>
</protein>
<dbReference type="EMBL" id="JABDTM020027351">
    <property type="protein sequence ID" value="KAH0810667.1"/>
    <property type="molecule type" value="Genomic_DNA"/>
</dbReference>
<feature type="domain" description="BRCT" evidence="2">
    <location>
        <begin position="99"/>
        <end position="189"/>
    </location>
</feature>
<feature type="compositionally biased region" description="Polar residues" evidence="1">
    <location>
        <begin position="564"/>
        <end position="581"/>
    </location>
</feature>
<dbReference type="InterPro" id="IPR022047">
    <property type="entry name" value="Microcephalin-like"/>
</dbReference>
<dbReference type="Gene3D" id="3.40.50.10190">
    <property type="entry name" value="BRCT domain"/>
    <property type="match status" value="3"/>
</dbReference>
<feature type="compositionally biased region" description="Polar residues" evidence="1">
    <location>
        <begin position="802"/>
        <end position="818"/>
    </location>
</feature>
<dbReference type="InterPro" id="IPR036420">
    <property type="entry name" value="BRCT_dom_sf"/>
</dbReference>
<dbReference type="CDD" id="cd17716">
    <property type="entry name" value="BRCT_microcephalin_rpt1"/>
    <property type="match status" value="1"/>
</dbReference>
<evidence type="ECO:0000256" key="1">
    <source>
        <dbReference type="SAM" id="MobiDB-lite"/>
    </source>
</evidence>
<gene>
    <name evidence="3" type="ORF">GEV33_012126</name>
</gene>
<organism evidence="3 4">
    <name type="scientific">Tenebrio molitor</name>
    <name type="common">Yellow mealworm beetle</name>
    <dbReference type="NCBI Taxonomy" id="7067"/>
    <lineage>
        <taxon>Eukaryota</taxon>
        <taxon>Metazoa</taxon>
        <taxon>Ecdysozoa</taxon>
        <taxon>Arthropoda</taxon>
        <taxon>Hexapoda</taxon>
        <taxon>Insecta</taxon>
        <taxon>Pterygota</taxon>
        <taxon>Neoptera</taxon>
        <taxon>Endopterygota</taxon>
        <taxon>Coleoptera</taxon>
        <taxon>Polyphaga</taxon>
        <taxon>Cucujiformia</taxon>
        <taxon>Tenebrionidae</taxon>
        <taxon>Tenebrio</taxon>
    </lineage>
</organism>
<dbReference type="AlphaFoldDB" id="A0A8J6L8E0"/>
<feature type="region of interest" description="Disordered" evidence="1">
    <location>
        <begin position="361"/>
        <end position="904"/>
    </location>
</feature>
<dbReference type="PROSITE" id="PS50172">
    <property type="entry name" value="BRCT"/>
    <property type="match status" value="3"/>
</dbReference>
<feature type="region of interest" description="Disordered" evidence="1">
    <location>
        <begin position="51"/>
        <end position="94"/>
    </location>
</feature>
<feature type="compositionally biased region" description="Low complexity" evidence="1">
    <location>
        <begin position="321"/>
        <end position="333"/>
    </location>
</feature>
<reference evidence="3" key="2">
    <citation type="submission" date="2021-08" db="EMBL/GenBank/DDBJ databases">
        <authorList>
            <person name="Eriksson T."/>
        </authorList>
    </citation>
    <scope>NUCLEOTIDE SEQUENCE</scope>
    <source>
        <strain evidence="3">Stoneville</strain>
        <tissue evidence="3">Whole head</tissue>
    </source>
</reference>
<feature type="compositionally biased region" description="Polar residues" evidence="1">
    <location>
        <begin position="241"/>
        <end position="252"/>
    </location>
</feature>
<dbReference type="CDD" id="cd17736">
    <property type="entry name" value="BRCT_microcephalin_rpt2"/>
    <property type="match status" value="1"/>
</dbReference>
<comment type="caution">
    <text evidence="3">The sequence shown here is derived from an EMBL/GenBank/DDBJ whole genome shotgun (WGS) entry which is preliminary data.</text>
</comment>
<dbReference type="GO" id="GO:0000278">
    <property type="term" value="P:mitotic cell cycle"/>
    <property type="evidence" value="ECO:0007669"/>
    <property type="project" value="TreeGrafter"/>
</dbReference>
<feature type="compositionally biased region" description="Low complexity" evidence="1">
    <location>
        <begin position="79"/>
        <end position="92"/>
    </location>
</feature>
<feature type="compositionally biased region" description="Basic and acidic residues" evidence="1">
    <location>
        <begin position="847"/>
        <end position="863"/>
    </location>
</feature>
<dbReference type="InterPro" id="IPR001357">
    <property type="entry name" value="BRCT_dom"/>
</dbReference>
<feature type="compositionally biased region" description="Polar residues" evidence="1">
    <location>
        <begin position="780"/>
        <end position="795"/>
    </location>
</feature>
<feature type="compositionally biased region" description="Basic and acidic residues" evidence="1">
    <location>
        <begin position="689"/>
        <end position="699"/>
    </location>
</feature>
<feature type="region of interest" description="Disordered" evidence="1">
    <location>
        <begin position="269"/>
        <end position="333"/>
    </location>
</feature>
<dbReference type="Pfam" id="PF12738">
    <property type="entry name" value="PTCB-BRCT"/>
    <property type="match status" value="1"/>
</dbReference>
<feature type="compositionally biased region" description="Polar residues" evidence="1">
    <location>
        <begin position="269"/>
        <end position="279"/>
    </location>
</feature>
<dbReference type="CDD" id="cd17751">
    <property type="entry name" value="BRCT_microcephalin_rpt3"/>
    <property type="match status" value="1"/>
</dbReference>
<reference evidence="3" key="1">
    <citation type="journal article" date="2020" name="J Insects Food Feed">
        <title>The yellow mealworm (Tenebrio molitor) genome: a resource for the emerging insects as food and feed industry.</title>
        <authorList>
            <person name="Eriksson T."/>
            <person name="Andere A."/>
            <person name="Kelstrup H."/>
            <person name="Emery V."/>
            <person name="Picard C."/>
        </authorList>
    </citation>
    <scope>NUCLEOTIDE SEQUENCE</scope>
    <source>
        <strain evidence="3">Stoneville</strain>
        <tissue evidence="3">Whole head</tissue>
    </source>
</reference>
<sequence length="1127" mass="126563">MSEPVQGPPSDLVEALMKDPVKRALLLQLLVKEKDGFEAYKREELKNTTPLKKVKRMHCESPTALQRRRALEQRNQDTSESSSSEMSEASTEVRGPKLPFDQLLKGVRAYVEVRRDNVDRSDGIKAVMRLMGATIMDQFTKDVTHVIFKDGSFTTFEKARLMKIHLVSVLWLDAVRRHNARVPEKNYPAFGNQVCDNNVSILCSQLQKDYEEVIKDEKRRTMSSLPKSSKPSDKNRRRTVMTPQTSRSSYLTAQNVTVSDDDQEVATILSQKPSESPDLTSDDSDCGVVNGHTSKRQRNDLDLVEMSVLTDDESGTTKRATSSSRLDSSDSTSLLSRVTVRQKRKTNYVTADMVLTPNVESATRSKNTLEADKSKKVLQNSTHQASSVSLLGVSTDSERTKSGLAQNESQIQKRNSKSSDKENRGSGGTVMSSLRLSDSLQMESRRSGSKLSLSPKKQSLGSSSVSSRSSKSDVSEKGRKSKNIELADARKDEEIPSGRRKGTRAESEDRNRIECVDETIDGSDCGTRSSRRVRRTTAMTPRAAVEDQEDSSEKERKGRRATSVGLQTGRNANEIEGSQSVEVGKLRRSSRRSTSVFSSRSESEKGTSSNEIRRSESEELEDSLETERTAARRKSNVIDKPQAADAGTVRRSRRSISVVSSRSRFESEDVIDDSQKPAKTVVAVVSSEDEAKKSKKPQESPRPPKKSKKPQESPSPPEKSKKPRESPSPPKKSRIDSANTKKKRKLYNPNDVVGFSPPQDDKEREEYQKQKSQKSPDGVQMSQKNLDGLQKSQKSPDGVFVNPNNVHITPLPSRQKTATYADVRTSSSDESEIIKIKPTKKKKKKEKTPERRDSSTDEQRELLDLLTNRVDASQPRRSQRLTLSETRPKYTYSSLDSQSTSSLPITPIKRRSTLDFVSISESQRKRKLKPKRTSSIVCTKMHRHQVLNFESIVNDLGEFFVEDRVTDKTTHLVVGDAKRTINMLRAIARGCWILKHEWLLKSHEEGRWLNEEDYELTEFSPAVQQCRLQREAFGRLFSMDIFKGCGPIYVGKSTTPRPADLKELISICKGRVTTSQRGAAVAVGECLKGDEVNCVTEMWVLDSIHFNKLKSFKNYLMKTTAPHSPEF</sequence>
<keyword evidence="4" id="KW-1185">Reference proteome</keyword>
<evidence type="ECO:0000313" key="4">
    <source>
        <dbReference type="Proteomes" id="UP000719412"/>
    </source>
</evidence>
<feature type="compositionally biased region" description="Low complexity" evidence="1">
    <location>
        <begin position="890"/>
        <end position="903"/>
    </location>
</feature>
<dbReference type="Pfam" id="PF00533">
    <property type="entry name" value="BRCT"/>
    <property type="match status" value="1"/>
</dbReference>
<evidence type="ECO:0000259" key="2">
    <source>
        <dbReference type="PROSITE" id="PS50172"/>
    </source>
</evidence>
<dbReference type="PANTHER" id="PTHR14625:SF3">
    <property type="entry name" value="MICROCEPHALIN"/>
    <property type="match status" value="1"/>
</dbReference>
<feature type="compositionally biased region" description="Basic and acidic residues" evidence="1">
    <location>
        <begin position="759"/>
        <end position="769"/>
    </location>
</feature>
<feature type="domain" description="BRCT" evidence="2">
    <location>
        <begin position="949"/>
        <end position="1016"/>
    </location>
</feature>
<accession>A0A8J6L8E0</accession>
<dbReference type="SUPFAM" id="SSF52113">
    <property type="entry name" value="BRCT domain"/>
    <property type="match status" value="3"/>
</dbReference>
<dbReference type="SMART" id="SM00292">
    <property type="entry name" value="BRCT"/>
    <property type="match status" value="2"/>
</dbReference>
<feature type="compositionally biased region" description="Polar residues" evidence="1">
    <location>
        <begin position="429"/>
        <end position="442"/>
    </location>
</feature>
<feature type="compositionally biased region" description="Polar residues" evidence="1">
    <location>
        <begin position="403"/>
        <end position="413"/>
    </location>
</feature>
<dbReference type="PANTHER" id="PTHR14625">
    <property type="entry name" value="MICROCEPHALIN"/>
    <property type="match status" value="1"/>
</dbReference>
<feature type="compositionally biased region" description="Basic and acidic residues" evidence="1">
    <location>
        <begin position="601"/>
        <end position="617"/>
    </location>
</feature>
<evidence type="ECO:0000313" key="3">
    <source>
        <dbReference type="EMBL" id="KAH0810667.1"/>
    </source>
</evidence>
<feature type="compositionally biased region" description="Basic residues" evidence="1">
    <location>
        <begin position="837"/>
        <end position="846"/>
    </location>
</feature>